<reference evidence="1" key="2">
    <citation type="journal article" date="2015" name="Data Brief">
        <title>Shoot transcriptome of the giant reed, Arundo donax.</title>
        <authorList>
            <person name="Barrero R.A."/>
            <person name="Guerrero F.D."/>
            <person name="Moolhuijzen P."/>
            <person name="Goolsby J.A."/>
            <person name="Tidwell J."/>
            <person name="Bellgard S.E."/>
            <person name="Bellgard M.I."/>
        </authorList>
    </citation>
    <scope>NUCLEOTIDE SEQUENCE</scope>
    <source>
        <tissue evidence="1">Shoot tissue taken approximately 20 cm above the soil surface</tissue>
    </source>
</reference>
<protein>
    <submittedName>
        <fullName evidence="1">Uncharacterized protein</fullName>
    </submittedName>
</protein>
<sequence length="59" mass="6827">MPPKICTHQIQNNYKENMDLFFEKEKKVTIKREKKPSPVSVSFGATQPSWLLLSQGYAN</sequence>
<proteinExistence type="predicted"/>
<name>A0A0A9FI98_ARUDO</name>
<reference evidence="1" key="1">
    <citation type="submission" date="2014-09" db="EMBL/GenBank/DDBJ databases">
        <authorList>
            <person name="Magalhaes I.L.F."/>
            <person name="Oliveira U."/>
            <person name="Santos F.R."/>
            <person name="Vidigal T.H.D.A."/>
            <person name="Brescovit A.D."/>
            <person name="Santos A.J."/>
        </authorList>
    </citation>
    <scope>NUCLEOTIDE SEQUENCE</scope>
    <source>
        <tissue evidence="1">Shoot tissue taken approximately 20 cm above the soil surface</tissue>
    </source>
</reference>
<evidence type="ECO:0000313" key="1">
    <source>
        <dbReference type="EMBL" id="JAE07993.1"/>
    </source>
</evidence>
<dbReference type="EMBL" id="GBRH01189903">
    <property type="protein sequence ID" value="JAE07993.1"/>
    <property type="molecule type" value="Transcribed_RNA"/>
</dbReference>
<organism evidence="1">
    <name type="scientific">Arundo donax</name>
    <name type="common">Giant reed</name>
    <name type="synonym">Donax arundinaceus</name>
    <dbReference type="NCBI Taxonomy" id="35708"/>
    <lineage>
        <taxon>Eukaryota</taxon>
        <taxon>Viridiplantae</taxon>
        <taxon>Streptophyta</taxon>
        <taxon>Embryophyta</taxon>
        <taxon>Tracheophyta</taxon>
        <taxon>Spermatophyta</taxon>
        <taxon>Magnoliopsida</taxon>
        <taxon>Liliopsida</taxon>
        <taxon>Poales</taxon>
        <taxon>Poaceae</taxon>
        <taxon>PACMAD clade</taxon>
        <taxon>Arundinoideae</taxon>
        <taxon>Arundineae</taxon>
        <taxon>Arundo</taxon>
    </lineage>
</organism>
<dbReference type="AlphaFoldDB" id="A0A0A9FI98"/>
<accession>A0A0A9FI98</accession>